<sequence length="103" mass="11456">MQKGHMIRWASAVCIGACASSFTTSHWRARGSGRRSGASRLAMLARKSGRGTYYILCLFFKCLKSSRGALIVISARLVFCGMLTYLKGRNRNTSFSMARPFSY</sequence>
<accession>A0A6B0UII4</accession>
<evidence type="ECO:0000256" key="1">
    <source>
        <dbReference type="SAM" id="Phobius"/>
    </source>
</evidence>
<dbReference type="AlphaFoldDB" id="A0A6B0UII4"/>
<keyword evidence="1" id="KW-0812">Transmembrane</keyword>
<protein>
    <submittedName>
        <fullName evidence="2">Putative secreted protein</fullName>
    </submittedName>
</protein>
<organism evidence="2">
    <name type="scientific">Ixodes ricinus</name>
    <name type="common">Common tick</name>
    <name type="synonym">Acarus ricinus</name>
    <dbReference type="NCBI Taxonomy" id="34613"/>
    <lineage>
        <taxon>Eukaryota</taxon>
        <taxon>Metazoa</taxon>
        <taxon>Ecdysozoa</taxon>
        <taxon>Arthropoda</taxon>
        <taxon>Chelicerata</taxon>
        <taxon>Arachnida</taxon>
        <taxon>Acari</taxon>
        <taxon>Parasitiformes</taxon>
        <taxon>Ixodida</taxon>
        <taxon>Ixodoidea</taxon>
        <taxon>Ixodidae</taxon>
        <taxon>Ixodinae</taxon>
        <taxon>Ixodes</taxon>
    </lineage>
</organism>
<reference evidence="2" key="1">
    <citation type="submission" date="2019-12" db="EMBL/GenBank/DDBJ databases">
        <title>An insight into the sialome of adult female Ixodes ricinus ticks feeding for 6 days.</title>
        <authorList>
            <person name="Perner J."/>
            <person name="Ribeiro J.M.C."/>
        </authorList>
    </citation>
    <scope>NUCLEOTIDE SEQUENCE</scope>
    <source>
        <strain evidence="2">Semi-engorged</strain>
        <tissue evidence="2">Salivary glands</tissue>
    </source>
</reference>
<evidence type="ECO:0000313" key="2">
    <source>
        <dbReference type="EMBL" id="MXU88703.1"/>
    </source>
</evidence>
<keyword evidence="1" id="KW-0472">Membrane</keyword>
<name>A0A6B0UII4_IXORI</name>
<feature type="transmembrane region" description="Helical" evidence="1">
    <location>
        <begin position="68"/>
        <end position="86"/>
    </location>
</feature>
<proteinExistence type="predicted"/>
<keyword evidence="1" id="KW-1133">Transmembrane helix</keyword>
<dbReference type="EMBL" id="GIFC01006620">
    <property type="protein sequence ID" value="MXU88703.1"/>
    <property type="molecule type" value="Transcribed_RNA"/>
</dbReference>